<feature type="transmembrane region" description="Helical" evidence="1">
    <location>
        <begin position="1367"/>
        <end position="1386"/>
    </location>
</feature>
<feature type="transmembrane region" description="Helical" evidence="1">
    <location>
        <begin position="438"/>
        <end position="455"/>
    </location>
</feature>
<dbReference type="GO" id="GO:0008028">
    <property type="term" value="F:monocarboxylic acid transmembrane transporter activity"/>
    <property type="evidence" value="ECO:0007669"/>
    <property type="project" value="TreeGrafter"/>
</dbReference>
<feature type="transmembrane region" description="Helical" evidence="1">
    <location>
        <begin position="89"/>
        <end position="114"/>
    </location>
</feature>
<feature type="transmembrane region" description="Helical" evidence="1">
    <location>
        <begin position="837"/>
        <end position="858"/>
    </location>
</feature>
<name>A0A195BKR4_9HYME</name>
<dbReference type="CDD" id="cd17352">
    <property type="entry name" value="MFS_MCT_SLC16"/>
    <property type="match status" value="1"/>
</dbReference>
<accession>A0A195BKR4</accession>
<feature type="transmembrane region" description="Helical" evidence="1">
    <location>
        <begin position="908"/>
        <end position="926"/>
    </location>
</feature>
<feature type="transmembrane region" description="Helical" evidence="1">
    <location>
        <begin position="555"/>
        <end position="575"/>
    </location>
</feature>
<evidence type="ECO:0000313" key="3">
    <source>
        <dbReference type="Proteomes" id="UP000078540"/>
    </source>
</evidence>
<dbReference type="PANTHER" id="PTHR11360">
    <property type="entry name" value="MONOCARBOXYLATE TRANSPORTER"/>
    <property type="match status" value="1"/>
</dbReference>
<reference evidence="2 3" key="1">
    <citation type="submission" date="2015-09" db="EMBL/GenBank/DDBJ databases">
        <title>Atta colombica WGS genome.</title>
        <authorList>
            <person name="Nygaard S."/>
            <person name="Hu H."/>
            <person name="Boomsma J."/>
            <person name="Zhang G."/>
        </authorList>
    </citation>
    <scope>NUCLEOTIDE SEQUENCE [LARGE SCALE GENOMIC DNA]</scope>
    <source>
        <strain evidence="2">Treedump-2</strain>
        <tissue evidence="2">Whole body</tissue>
    </source>
</reference>
<feature type="transmembrane region" description="Helical" evidence="1">
    <location>
        <begin position="406"/>
        <end position="431"/>
    </location>
</feature>
<feature type="transmembrane region" description="Helical" evidence="1">
    <location>
        <begin position="1331"/>
        <end position="1355"/>
    </location>
</feature>
<dbReference type="Pfam" id="PF07690">
    <property type="entry name" value="MFS_1"/>
    <property type="match status" value="3"/>
</dbReference>
<feature type="transmembrane region" description="Helical" evidence="1">
    <location>
        <begin position="247"/>
        <end position="266"/>
    </location>
</feature>
<dbReference type="Proteomes" id="UP000078540">
    <property type="component" value="Unassembled WGS sequence"/>
</dbReference>
<feature type="transmembrane region" description="Helical" evidence="1">
    <location>
        <begin position="378"/>
        <end position="400"/>
    </location>
</feature>
<feature type="transmembrane region" description="Helical" evidence="1">
    <location>
        <begin position="523"/>
        <end position="543"/>
    </location>
</feature>
<organism evidence="2 3">
    <name type="scientific">Atta colombica</name>
    <dbReference type="NCBI Taxonomy" id="520822"/>
    <lineage>
        <taxon>Eukaryota</taxon>
        <taxon>Metazoa</taxon>
        <taxon>Ecdysozoa</taxon>
        <taxon>Arthropoda</taxon>
        <taxon>Hexapoda</taxon>
        <taxon>Insecta</taxon>
        <taxon>Pterygota</taxon>
        <taxon>Neoptera</taxon>
        <taxon>Endopterygota</taxon>
        <taxon>Hymenoptera</taxon>
        <taxon>Apocrita</taxon>
        <taxon>Aculeata</taxon>
        <taxon>Formicoidea</taxon>
        <taxon>Formicidae</taxon>
        <taxon>Myrmicinae</taxon>
        <taxon>Atta</taxon>
    </lineage>
</organism>
<feature type="transmembrane region" description="Helical" evidence="1">
    <location>
        <begin position="878"/>
        <end position="896"/>
    </location>
</feature>
<protein>
    <submittedName>
        <fullName evidence="2">Monocarboxylate transporter 2</fullName>
    </submittedName>
</protein>
<feature type="transmembrane region" description="Helical" evidence="1">
    <location>
        <begin position="1239"/>
        <end position="1263"/>
    </location>
</feature>
<dbReference type="SUPFAM" id="SSF103473">
    <property type="entry name" value="MFS general substrate transporter"/>
    <property type="match status" value="3"/>
</dbReference>
<feature type="transmembrane region" description="Helical" evidence="1">
    <location>
        <begin position="783"/>
        <end position="800"/>
    </location>
</feature>
<proteinExistence type="predicted"/>
<dbReference type="PANTHER" id="PTHR11360:SF163">
    <property type="entry name" value="MONOCARBOXYLATE TRANSPORTER 9-LIKE PROTEIN"/>
    <property type="match status" value="1"/>
</dbReference>
<feature type="transmembrane region" description="Helical" evidence="1">
    <location>
        <begin position="932"/>
        <end position="952"/>
    </location>
</feature>
<sequence length="1432" mass="158040">MMTENKKNDIKKQAPDGGWGWLVCLGSSLITLSLRSLDPSFGLLFKDLLEDLNVDSTWTSIIMSVLDAIVNFSGFLVGPLLKKYSYRQVAFFGSLLSCSGLGTGLAMASSFVALNTFFDKKRGQAVGFSMAGNALAMMFIPLLVHTLLNIYGFRGTILIAGGWALHSLVGSCLLRPLEKQSPTLPVEKKSNEERENEALLMKQTSTKAQRMSNGSMWTKDQISDIETLSPQKKSFMKKLQICFDLDLLKNSIYLNVALGCSFFYVAESNFKLMTPFFLSDLGLKQAEVAFCLSLTAFTDILARLLLPTLFDKFGWKKRIIFWISSFLVGITRSILAEQSEKTPLIVTLIIAGFLRGATLVNLNLCISECCTLKKLPSVFGMFMVFKGLCVITMSPLIGYIRDISGSYKICLHVMTAMILVTSVVWSIEFLYRVFCKQLAILAVLPVQQCFGLIFAERFASLGITATQTSLILHLNGTITCSLGLISGPMMKKFAFRQVAYFGSLTVVLGICAAAFAVSLPTLIITYCVIIGIGQGILFPATTLALNTYFRKKRNVAMGFSITLTGLGPILMPLLIDVLLENFATTGTLLILAGIASHSLMGASLLKPFRKQTEQSVLMDKIVNISKEENSCVDKTNVENAIQCRLLNKRNAEEERQSNYYFENSETEVKRNKQTSFLKKIVANMDLDLLRDNHYIAIVLGMSVSLVAETNFNATIPFVLAELANLDRTSIATIMSIQAAADIMGRLCIPLLAQKTGWTCRNLYVLSLLGSIFGRTILSTWGDTYIIVIGVALIIGLAKGTKAVFQALIIPDYVPLERLPAASGIQMKMFMKMPPNGGYGWIIVIGGALNALSTIPIVQGFGLIFKESFATLNLTATDMTVIINVNFAFGMILGLINGPLLKIYGYRKVAMVGSIIYAVGITLTAFANTFTLIMTIGMGMSLSGFSLATNTYFTTKRGRAIGMGITIMGLGPIIMPQVLSFLLSFYGVQGTILILGAYSFHSMIGAMLLQPVKWHMINVPICLETVIENPKILTDNNNKKILTASNDKKDITPNHYEEDETNMYSSTLNNYQRKRKTTISSINHDLEVASIYGFDTPLPRQISTDGTVSYDSNYDIEMSVINRTSRTNLHDNHRDSKYSWNSSKSIDSIHLGSSIKIFDEPILLTKKLTFVDNNTDNNNVIKNNDISQNVEEKDSLLEKQTNKYSNKENSDDYGKSSSFIHRILRRIADLYDFDLLRDPIYVNIMLGMSIAVFAEINFSMLIPFILADMGLTTAKIANIMSILAIADLISRGAAPYLGEWLRLSARMMYMLSLLLLIISRYSLLFANNSAMVAVAIGLGAAKGIRSVYMALVVPSYVPIQKLPNASGIQMLTNGMILMSVGPILGIIRDNTGSYTICIILLNCVTTITLIMWTAEIFIRKKSNWQKFQLSGTS</sequence>
<keyword evidence="1" id="KW-0812">Transmembrane</keyword>
<dbReference type="EMBL" id="KQ976455">
    <property type="protein sequence ID" value="KYM85195.1"/>
    <property type="molecule type" value="Genomic_DNA"/>
</dbReference>
<feature type="transmembrane region" description="Helical" evidence="1">
    <location>
        <begin position="20"/>
        <end position="37"/>
    </location>
</feature>
<feature type="transmembrane region" description="Helical" evidence="1">
    <location>
        <begin position="57"/>
        <end position="77"/>
    </location>
</feature>
<dbReference type="InterPro" id="IPR036259">
    <property type="entry name" value="MFS_trans_sf"/>
</dbReference>
<dbReference type="Gene3D" id="1.20.1250.20">
    <property type="entry name" value="MFS general substrate transporter like domains"/>
    <property type="match status" value="4"/>
</dbReference>
<dbReference type="InterPro" id="IPR011701">
    <property type="entry name" value="MFS"/>
</dbReference>
<feature type="transmembrane region" description="Helical" evidence="1">
    <location>
        <begin position="587"/>
        <end position="605"/>
    </location>
</feature>
<dbReference type="Gene3D" id="1.20.1720.10">
    <property type="entry name" value="Multidrug resistance protein D"/>
    <property type="match status" value="1"/>
</dbReference>
<keyword evidence="1" id="KW-1133">Transmembrane helix</keyword>
<keyword evidence="1" id="KW-0472">Membrane</keyword>
<feature type="transmembrane region" description="Helical" evidence="1">
    <location>
        <begin position="964"/>
        <end position="985"/>
    </location>
</feature>
<feature type="transmembrane region" description="Helical" evidence="1">
    <location>
        <begin position="694"/>
        <end position="718"/>
    </location>
</feature>
<feature type="transmembrane region" description="Helical" evidence="1">
    <location>
        <begin position="1308"/>
        <end position="1325"/>
    </location>
</feature>
<feature type="transmembrane region" description="Helical" evidence="1">
    <location>
        <begin position="498"/>
        <end position="517"/>
    </location>
</feature>
<feature type="transmembrane region" description="Helical" evidence="1">
    <location>
        <begin position="991"/>
        <end position="1008"/>
    </location>
</feature>
<gene>
    <name evidence="2" type="ORF">ALC53_04984</name>
</gene>
<feature type="transmembrane region" description="Helical" evidence="1">
    <location>
        <begin position="1392"/>
        <end position="1417"/>
    </location>
</feature>
<evidence type="ECO:0000313" key="2">
    <source>
        <dbReference type="EMBL" id="KYM85195.1"/>
    </source>
</evidence>
<feature type="transmembrane region" description="Helical" evidence="1">
    <location>
        <begin position="342"/>
        <end position="366"/>
    </location>
</feature>
<feature type="transmembrane region" description="Helical" evidence="1">
    <location>
        <begin position="461"/>
        <end position="486"/>
    </location>
</feature>
<evidence type="ECO:0000256" key="1">
    <source>
        <dbReference type="SAM" id="Phobius"/>
    </source>
</evidence>
<feature type="transmembrane region" description="Helical" evidence="1">
    <location>
        <begin position="318"/>
        <end position="336"/>
    </location>
</feature>
<keyword evidence="3" id="KW-1185">Reference proteome</keyword>
<feature type="transmembrane region" description="Helical" evidence="1">
    <location>
        <begin position="286"/>
        <end position="306"/>
    </location>
</feature>
<dbReference type="STRING" id="520822.A0A195BKR4"/>
<feature type="transmembrane region" description="Helical" evidence="1">
    <location>
        <begin position="126"/>
        <end position="148"/>
    </location>
</feature>
<dbReference type="InterPro" id="IPR050327">
    <property type="entry name" value="Proton-linked_MCT"/>
</dbReference>